<dbReference type="SUPFAM" id="SSF50341">
    <property type="entry name" value="CheW-like"/>
    <property type="match status" value="1"/>
</dbReference>
<dbReference type="InterPro" id="IPR002545">
    <property type="entry name" value="CheW-lke_dom"/>
</dbReference>
<dbReference type="PANTHER" id="PTHR22617:SF23">
    <property type="entry name" value="CHEMOTAXIS PROTEIN CHEW"/>
    <property type="match status" value="1"/>
</dbReference>
<keyword evidence="3" id="KW-1185">Reference proteome</keyword>
<comment type="caution">
    <text evidence="2">The sequence shown here is derived from an EMBL/GenBank/DDBJ whole genome shotgun (WGS) entry which is preliminary data.</text>
</comment>
<dbReference type="PANTHER" id="PTHR22617">
    <property type="entry name" value="CHEMOTAXIS SENSOR HISTIDINE KINASE-RELATED"/>
    <property type="match status" value="1"/>
</dbReference>
<proteinExistence type="predicted"/>
<dbReference type="OrthoDB" id="9787997at2"/>
<dbReference type="Proteomes" id="UP000274033">
    <property type="component" value="Unassembled WGS sequence"/>
</dbReference>
<dbReference type="Gene3D" id="2.40.50.180">
    <property type="entry name" value="CheA-289, Domain 4"/>
    <property type="match status" value="1"/>
</dbReference>
<dbReference type="EMBL" id="RRCT01000001">
    <property type="protein sequence ID" value="RQW76231.1"/>
    <property type="molecule type" value="Genomic_DNA"/>
</dbReference>
<dbReference type="GO" id="GO:0005829">
    <property type="term" value="C:cytosol"/>
    <property type="evidence" value="ECO:0007669"/>
    <property type="project" value="TreeGrafter"/>
</dbReference>
<evidence type="ECO:0000313" key="3">
    <source>
        <dbReference type="Proteomes" id="UP000274033"/>
    </source>
</evidence>
<dbReference type="RefSeq" id="WP_124761862.1">
    <property type="nucleotide sequence ID" value="NZ_JAFBDY010000001.1"/>
</dbReference>
<gene>
    <name evidence="2" type="ORF">EBB45_01405</name>
</gene>
<dbReference type="Gene3D" id="2.30.30.40">
    <property type="entry name" value="SH3 Domains"/>
    <property type="match status" value="1"/>
</dbReference>
<accession>A0A3N9UJW7</accession>
<evidence type="ECO:0000259" key="1">
    <source>
        <dbReference type="PROSITE" id="PS50851"/>
    </source>
</evidence>
<dbReference type="Pfam" id="PF01584">
    <property type="entry name" value="CheW"/>
    <property type="match status" value="1"/>
</dbReference>
<sequence length="171" mass="19889">MSFEKSVVFRCENEEYALPVERVVSIEKIEQITPIPHLPNYLIGFTRNRGQLIPILDFSIILYNKPSQLKTSQMIVLNSNVVNYGLFVNEAKEILDIQESELIQTGLVNYSKTRYFTAIANLQERMITCVDPDVLVNSLEGIREIIEYLHQILENEKNKKEARTTEFLQFF</sequence>
<dbReference type="InterPro" id="IPR036061">
    <property type="entry name" value="CheW-like_dom_sf"/>
</dbReference>
<dbReference type="PROSITE" id="PS50851">
    <property type="entry name" value="CHEW"/>
    <property type="match status" value="1"/>
</dbReference>
<dbReference type="AlphaFoldDB" id="A0A3N9UJW7"/>
<dbReference type="InterPro" id="IPR039315">
    <property type="entry name" value="CheW"/>
</dbReference>
<protein>
    <submittedName>
        <fullName evidence="2">Chemotaxis protein CheW</fullName>
    </submittedName>
</protein>
<reference evidence="2 3" key="1">
    <citation type="journal article" date="2013" name="J. Microbiol.">
        <title>Lysinibacillus chungkukjangi sp. nov., isolated from Chungkukjang, Korean fermented soybean food.</title>
        <authorList>
            <person name="Kim S.J."/>
            <person name="Jang Y.H."/>
            <person name="Hamada M."/>
            <person name="Ahn J.H."/>
            <person name="Weon H.Y."/>
            <person name="Suzuki K."/>
            <person name="Whang K.S."/>
            <person name="Kwon S.W."/>
        </authorList>
    </citation>
    <scope>NUCLEOTIDE SEQUENCE [LARGE SCALE GENOMIC DNA]</scope>
    <source>
        <strain evidence="2 3">MCCC 1A12701</strain>
    </source>
</reference>
<evidence type="ECO:0000313" key="2">
    <source>
        <dbReference type="EMBL" id="RQW76231.1"/>
    </source>
</evidence>
<dbReference type="GO" id="GO:0006935">
    <property type="term" value="P:chemotaxis"/>
    <property type="evidence" value="ECO:0007669"/>
    <property type="project" value="InterPro"/>
</dbReference>
<dbReference type="SMART" id="SM00260">
    <property type="entry name" value="CheW"/>
    <property type="match status" value="1"/>
</dbReference>
<dbReference type="GO" id="GO:0007165">
    <property type="term" value="P:signal transduction"/>
    <property type="evidence" value="ECO:0007669"/>
    <property type="project" value="InterPro"/>
</dbReference>
<organism evidence="2 3">
    <name type="scientific">Lysinibacillus composti</name>
    <dbReference type="NCBI Taxonomy" id="720633"/>
    <lineage>
        <taxon>Bacteria</taxon>
        <taxon>Bacillati</taxon>
        <taxon>Bacillota</taxon>
        <taxon>Bacilli</taxon>
        <taxon>Bacillales</taxon>
        <taxon>Bacillaceae</taxon>
        <taxon>Lysinibacillus</taxon>
    </lineage>
</organism>
<name>A0A3N9UJW7_9BACI</name>
<feature type="domain" description="CheW-like" evidence="1">
    <location>
        <begin position="3"/>
        <end position="141"/>
    </location>
</feature>